<comment type="function">
    <text evidence="9">Catalyzes the ATP-dependent phosphorylation of N-acetyl-L-glutamate.</text>
</comment>
<feature type="site" description="Transition state stabilizer" evidence="9">
    <location>
        <position position="6"/>
    </location>
</feature>
<keyword evidence="2 9" id="KW-0055">Arginine biosynthesis</keyword>
<accession>A0A1M6ATF5</accession>
<comment type="catalytic activity">
    <reaction evidence="8 9">
        <text>N-acetyl-L-glutamate + ATP = N-acetyl-L-glutamyl 5-phosphate + ADP</text>
        <dbReference type="Rhea" id="RHEA:14629"/>
        <dbReference type="ChEBI" id="CHEBI:30616"/>
        <dbReference type="ChEBI" id="CHEBI:44337"/>
        <dbReference type="ChEBI" id="CHEBI:57936"/>
        <dbReference type="ChEBI" id="CHEBI:456216"/>
        <dbReference type="EC" id="2.7.2.8"/>
    </reaction>
</comment>
<evidence type="ECO:0000256" key="8">
    <source>
        <dbReference type="ARBA" id="ARBA00048141"/>
    </source>
</evidence>
<dbReference type="PIRSF" id="PIRSF000728">
    <property type="entry name" value="NAGK"/>
    <property type="match status" value="1"/>
</dbReference>
<reference evidence="12" key="1">
    <citation type="submission" date="2016-11" db="EMBL/GenBank/DDBJ databases">
        <authorList>
            <person name="Varghese N."/>
            <person name="Submissions S."/>
        </authorList>
    </citation>
    <scope>NUCLEOTIDE SEQUENCE [LARGE SCALE GENOMIC DNA]</scope>
    <source>
        <strain evidence="12">DSM 18829</strain>
    </source>
</reference>
<evidence type="ECO:0000313" key="11">
    <source>
        <dbReference type="EMBL" id="SHI39701.1"/>
    </source>
</evidence>
<evidence type="ECO:0000313" key="12">
    <source>
        <dbReference type="Proteomes" id="UP000184488"/>
    </source>
</evidence>
<dbReference type="EMBL" id="FQZI01000001">
    <property type="protein sequence ID" value="SHI39701.1"/>
    <property type="molecule type" value="Genomic_DNA"/>
</dbReference>
<dbReference type="InterPro" id="IPR036393">
    <property type="entry name" value="AceGlu_kinase-like_sf"/>
</dbReference>
<dbReference type="PANTHER" id="PTHR23342:SF0">
    <property type="entry name" value="N-ACETYLGLUTAMATE SYNTHASE, MITOCHONDRIAL"/>
    <property type="match status" value="1"/>
</dbReference>
<dbReference type="GO" id="GO:0003991">
    <property type="term" value="F:acetylglutamate kinase activity"/>
    <property type="evidence" value="ECO:0007669"/>
    <property type="project" value="UniProtKB-UniRule"/>
</dbReference>
<feature type="binding site" evidence="9">
    <location>
        <position position="155"/>
    </location>
    <ligand>
        <name>substrate</name>
    </ligand>
</feature>
<gene>
    <name evidence="9" type="primary">argB</name>
    <name evidence="11" type="ORF">SAMN05444363_0390</name>
</gene>
<dbReference type="PANTHER" id="PTHR23342">
    <property type="entry name" value="N-ACETYLGLUTAMATE SYNTHASE"/>
    <property type="match status" value="1"/>
</dbReference>
<dbReference type="InterPro" id="IPR037528">
    <property type="entry name" value="ArgB"/>
</dbReference>
<evidence type="ECO:0000256" key="2">
    <source>
        <dbReference type="ARBA" id="ARBA00022571"/>
    </source>
</evidence>
<dbReference type="EC" id="2.7.2.8" evidence="9"/>
<keyword evidence="9" id="KW-0963">Cytoplasm</keyword>
<comment type="similarity">
    <text evidence="9">Belongs to the acetylglutamate kinase family. ArgB subfamily.</text>
</comment>
<keyword evidence="5 9" id="KW-0547">Nucleotide-binding</keyword>
<evidence type="ECO:0000256" key="3">
    <source>
        <dbReference type="ARBA" id="ARBA00022605"/>
    </source>
</evidence>
<evidence type="ECO:0000256" key="6">
    <source>
        <dbReference type="ARBA" id="ARBA00022777"/>
    </source>
</evidence>
<evidence type="ECO:0000256" key="7">
    <source>
        <dbReference type="ARBA" id="ARBA00022840"/>
    </source>
</evidence>
<name>A0A1M6ATF5_9FLAO</name>
<dbReference type="NCBIfam" id="TIGR00761">
    <property type="entry name" value="argB"/>
    <property type="match status" value="1"/>
</dbReference>
<comment type="pathway">
    <text evidence="1 9">Amino-acid biosynthesis; L-arginine biosynthesis; N(2)-acetyl-L-ornithine from L-glutamate: step 2/4.</text>
</comment>
<evidence type="ECO:0000256" key="9">
    <source>
        <dbReference type="HAMAP-Rule" id="MF_00082"/>
    </source>
</evidence>
<comment type="subcellular location">
    <subcellularLocation>
        <location evidence="9">Cytoplasm</location>
    </subcellularLocation>
</comment>
<dbReference type="Pfam" id="PF00696">
    <property type="entry name" value="AA_kinase"/>
    <property type="match status" value="1"/>
</dbReference>
<organism evidence="11 12">
    <name type="scientific">Flavobacterium terrae</name>
    <dbReference type="NCBI Taxonomy" id="415425"/>
    <lineage>
        <taxon>Bacteria</taxon>
        <taxon>Pseudomonadati</taxon>
        <taxon>Bacteroidota</taxon>
        <taxon>Flavobacteriia</taxon>
        <taxon>Flavobacteriales</taxon>
        <taxon>Flavobacteriaceae</taxon>
        <taxon>Flavobacterium</taxon>
    </lineage>
</organism>
<dbReference type="GO" id="GO:0005737">
    <property type="term" value="C:cytoplasm"/>
    <property type="evidence" value="ECO:0007669"/>
    <property type="project" value="UniProtKB-SubCell"/>
</dbReference>
<feature type="domain" description="Aspartate/glutamate/uridylate kinase" evidence="10">
    <location>
        <begin position="1"/>
        <end position="239"/>
    </location>
</feature>
<keyword evidence="4 9" id="KW-0808">Transferase</keyword>
<dbReference type="InterPro" id="IPR004662">
    <property type="entry name" value="AcgluKinase_fam"/>
</dbReference>
<dbReference type="SUPFAM" id="SSF53633">
    <property type="entry name" value="Carbamate kinase-like"/>
    <property type="match status" value="1"/>
</dbReference>
<evidence type="ECO:0000256" key="1">
    <source>
        <dbReference type="ARBA" id="ARBA00004828"/>
    </source>
</evidence>
<dbReference type="CDD" id="cd04238">
    <property type="entry name" value="AAK_NAGK-like"/>
    <property type="match status" value="1"/>
</dbReference>
<keyword evidence="3 9" id="KW-0028">Amino-acid biosynthesis</keyword>
<feature type="binding site" evidence="9">
    <location>
        <begin position="38"/>
        <end position="39"/>
    </location>
    <ligand>
        <name>substrate</name>
    </ligand>
</feature>
<dbReference type="GO" id="GO:0042450">
    <property type="term" value="P:L-arginine biosynthetic process via ornithine"/>
    <property type="evidence" value="ECO:0007669"/>
    <property type="project" value="UniProtKB-UniRule"/>
</dbReference>
<protein>
    <recommendedName>
        <fullName evidence="9">Acetylglutamate kinase</fullName>
        <ecNumber evidence="9">2.7.2.8</ecNumber>
    </recommendedName>
    <alternativeName>
        <fullName evidence="9">N-acetyl-L-glutamate 5-phosphotransferase</fullName>
    </alternativeName>
    <alternativeName>
        <fullName evidence="9">NAG kinase</fullName>
        <shortName evidence="9">NAGK</shortName>
    </alternativeName>
</protein>
<keyword evidence="7 9" id="KW-0067">ATP-binding</keyword>
<dbReference type="OrthoDB" id="9803155at2"/>
<evidence type="ECO:0000256" key="4">
    <source>
        <dbReference type="ARBA" id="ARBA00022679"/>
    </source>
</evidence>
<dbReference type="UniPathway" id="UPA00068">
    <property type="reaction ID" value="UER00107"/>
</dbReference>
<sequence length="257" mass="28029">MIHVIKIGGNIIDDVTKLDDFLNRFAKLKGSKILIHGGGKLATSLAKDLNIEQQIIDGRRITDAETLKITTMVYAGLVNKTIVAKLQSKACNAIGLSGVDGNIIQSSKRVHPTIDYGWVGDVEKINAGFLQSLIDNGIVPVISPITHDGKGNLLNTNADTIATEVAMVLSETNEVNLRFCFEKLGVLTNPELDGSWLRILDKKEYESLKEAQIISKGMLPKLENAFRANESNVAKVEICHADYANEQGESFIGTQII</sequence>
<keyword evidence="12" id="KW-1185">Reference proteome</keyword>
<feature type="site" description="Transition state stabilizer" evidence="9">
    <location>
        <position position="221"/>
    </location>
</feature>
<dbReference type="Gene3D" id="3.40.1160.10">
    <property type="entry name" value="Acetylglutamate kinase-like"/>
    <property type="match status" value="1"/>
</dbReference>
<dbReference type="Proteomes" id="UP000184488">
    <property type="component" value="Unassembled WGS sequence"/>
</dbReference>
<dbReference type="HAMAP" id="MF_00082">
    <property type="entry name" value="ArgB"/>
    <property type="match status" value="1"/>
</dbReference>
<evidence type="ECO:0000256" key="5">
    <source>
        <dbReference type="ARBA" id="ARBA00022741"/>
    </source>
</evidence>
<dbReference type="InterPro" id="IPR001048">
    <property type="entry name" value="Asp/Glu/Uridylate_kinase"/>
</dbReference>
<dbReference type="RefSeq" id="WP_073308067.1">
    <property type="nucleotide sequence ID" value="NZ_FQZI01000001.1"/>
</dbReference>
<feature type="binding site" evidence="9">
    <location>
        <position position="60"/>
    </location>
    <ligand>
        <name>substrate</name>
    </ligand>
</feature>
<keyword evidence="6 9" id="KW-0418">Kinase</keyword>
<dbReference type="GO" id="GO:0005524">
    <property type="term" value="F:ATP binding"/>
    <property type="evidence" value="ECO:0007669"/>
    <property type="project" value="UniProtKB-UniRule"/>
</dbReference>
<evidence type="ECO:0000259" key="10">
    <source>
        <dbReference type="Pfam" id="PF00696"/>
    </source>
</evidence>
<proteinExistence type="inferred from homology"/>
<dbReference type="AlphaFoldDB" id="A0A1M6ATF5"/>
<dbReference type="STRING" id="415425.SAMN05444363_0390"/>